<keyword evidence="7 9" id="KW-1133">Transmembrane helix</keyword>
<comment type="catalytic activity">
    <reaction evidence="9">
        <text>L-serine(in) + Na(+)(in) = L-serine(out) + Na(+)(out)</text>
        <dbReference type="Rhea" id="RHEA:29575"/>
        <dbReference type="ChEBI" id="CHEBI:29101"/>
        <dbReference type="ChEBI" id="CHEBI:33384"/>
    </reaction>
</comment>
<dbReference type="PANTHER" id="PTHR42865">
    <property type="entry name" value="PROTON/GLUTAMATE-ASPARTATE SYMPORTER"/>
    <property type="match status" value="1"/>
</dbReference>
<dbReference type="InterPro" id="IPR023025">
    <property type="entry name" value="Ser_Thr_transp_SstT"/>
</dbReference>
<evidence type="ECO:0000256" key="7">
    <source>
        <dbReference type="ARBA" id="ARBA00022989"/>
    </source>
</evidence>
<evidence type="ECO:0000256" key="8">
    <source>
        <dbReference type="ARBA" id="ARBA00023136"/>
    </source>
</evidence>
<organism evidence="10 11">
    <name type="scientific">Halioglobus maricola</name>
    <dbReference type="NCBI Taxonomy" id="2601894"/>
    <lineage>
        <taxon>Bacteria</taxon>
        <taxon>Pseudomonadati</taxon>
        <taxon>Pseudomonadota</taxon>
        <taxon>Gammaproteobacteria</taxon>
        <taxon>Cellvibrionales</taxon>
        <taxon>Halieaceae</taxon>
        <taxon>Halioglobus</taxon>
    </lineage>
</organism>
<dbReference type="Proteomes" id="UP000326287">
    <property type="component" value="Chromosome"/>
</dbReference>
<dbReference type="SUPFAM" id="SSF118215">
    <property type="entry name" value="Proton glutamate symport protein"/>
    <property type="match status" value="1"/>
</dbReference>
<keyword evidence="6 9" id="KW-0029">Amino-acid transport</keyword>
<comment type="subcellular location">
    <subcellularLocation>
        <location evidence="9">Cell membrane</location>
        <topology evidence="9">Multi-pass membrane protein</topology>
    </subcellularLocation>
    <subcellularLocation>
        <location evidence="1">Membrane</location>
        <topology evidence="1">Multi-pass membrane protein</topology>
    </subcellularLocation>
</comment>
<dbReference type="AlphaFoldDB" id="A0A5P9NK64"/>
<evidence type="ECO:0000256" key="3">
    <source>
        <dbReference type="ARBA" id="ARBA00022475"/>
    </source>
</evidence>
<dbReference type="Pfam" id="PF00375">
    <property type="entry name" value="SDF"/>
    <property type="match status" value="1"/>
</dbReference>
<dbReference type="GO" id="GO:0015171">
    <property type="term" value="F:amino acid transmembrane transporter activity"/>
    <property type="evidence" value="ECO:0007669"/>
    <property type="project" value="UniProtKB-UniRule"/>
</dbReference>
<evidence type="ECO:0000256" key="6">
    <source>
        <dbReference type="ARBA" id="ARBA00022970"/>
    </source>
</evidence>
<dbReference type="GO" id="GO:0005886">
    <property type="term" value="C:plasma membrane"/>
    <property type="evidence" value="ECO:0007669"/>
    <property type="project" value="UniProtKB-SubCell"/>
</dbReference>
<dbReference type="InterPro" id="IPR001991">
    <property type="entry name" value="Na-dicarboxylate_symporter"/>
</dbReference>
<evidence type="ECO:0000256" key="4">
    <source>
        <dbReference type="ARBA" id="ARBA00022692"/>
    </source>
</evidence>
<name>A0A5P9NK64_9GAMM</name>
<dbReference type="KEGG" id="halc:EY643_08205"/>
<feature type="transmembrane region" description="Helical" evidence="9">
    <location>
        <begin position="175"/>
        <end position="200"/>
    </location>
</feature>
<dbReference type="GO" id="GO:0032329">
    <property type="term" value="P:serine transport"/>
    <property type="evidence" value="ECO:0007669"/>
    <property type="project" value="InterPro"/>
</dbReference>
<keyword evidence="4 9" id="KW-0812">Transmembrane</keyword>
<proteinExistence type="inferred from homology"/>
<evidence type="ECO:0000256" key="1">
    <source>
        <dbReference type="ARBA" id="ARBA00004141"/>
    </source>
</evidence>
<keyword evidence="11" id="KW-1185">Reference proteome</keyword>
<evidence type="ECO:0000256" key="2">
    <source>
        <dbReference type="ARBA" id="ARBA00022448"/>
    </source>
</evidence>
<feature type="transmembrane region" description="Helical" evidence="9">
    <location>
        <begin position="36"/>
        <end position="61"/>
    </location>
</feature>
<evidence type="ECO:0000313" key="10">
    <source>
        <dbReference type="EMBL" id="QFU75634.1"/>
    </source>
</evidence>
<keyword evidence="3 9" id="KW-1003">Cell membrane</keyword>
<comment type="similarity">
    <text evidence="9">Belongs to the dicarboxylate/amino acid:cation symporter (DAACS) (TC 2.A.23) family.</text>
</comment>
<feature type="transmembrane region" description="Helical" evidence="9">
    <location>
        <begin position="12"/>
        <end position="30"/>
    </location>
</feature>
<keyword evidence="2 9" id="KW-0813">Transport</keyword>
<reference evidence="10 11" key="1">
    <citation type="submission" date="2019-02" db="EMBL/GenBank/DDBJ databases">
        <authorList>
            <person name="Li S.-H."/>
        </authorList>
    </citation>
    <scope>NUCLEOTIDE SEQUENCE [LARGE SCALE GENOMIC DNA]</scope>
    <source>
        <strain evidence="10 11">IMCC14385</strain>
    </source>
</reference>
<sequence>MRLLQMGLIPQILLGVVLGALLGVFVPTVAEPLGLLGQLFVAMLKAVAPLLVMLLVMSAIANRHESGSDGRKTLIVVALYVAGMVCAAIVALILSQLFPQTIALAASAEGAPPVAVSAVLTDVLLKLVDNPVNALLTGNFLGCLSWAVLLGLSFRKAPDTFREHLQIAADGVASIVRYVIKLAPIGIFGLVCFTVATVGMQALAGYASLATVLVAAMLIMALLVNPLLVFFLTRENPYPIVLQCLQESGITAFFTRSSAANIPVNLSLAKKLGISEELYSVTIPVGATVNMTGAAITITTLTLAATHTLGIEVSLPAALLLCVISALSACGASGVPSGSLLLIPLACSLFGIPLDVSMQVVAVGFIISVIQDSAETALNSSTDVVYTYAVDQIGKSD</sequence>
<comment type="catalytic activity">
    <reaction evidence="9">
        <text>L-threonine(in) + Na(+)(in) = L-threonine(out) + Na(+)(out)</text>
        <dbReference type="Rhea" id="RHEA:69999"/>
        <dbReference type="ChEBI" id="CHEBI:29101"/>
        <dbReference type="ChEBI" id="CHEBI:57926"/>
    </reaction>
</comment>
<dbReference type="HAMAP" id="MF_01582">
    <property type="entry name" value="Ser_Thr_transp_SstT"/>
    <property type="match status" value="1"/>
</dbReference>
<dbReference type="PANTHER" id="PTHR42865:SF8">
    <property type="entry name" value="SERINE_THREONINE TRANSPORTER SSTT"/>
    <property type="match status" value="1"/>
</dbReference>
<feature type="transmembrane region" description="Helical" evidence="9">
    <location>
        <begin position="317"/>
        <end position="335"/>
    </location>
</feature>
<dbReference type="GO" id="GO:0015293">
    <property type="term" value="F:symporter activity"/>
    <property type="evidence" value="ECO:0007669"/>
    <property type="project" value="UniProtKB-UniRule"/>
</dbReference>
<comment type="function">
    <text evidence="9">Involved in the import of serine and threonine into the cell, with the concomitant import of sodium (symport system).</text>
</comment>
<protein>
    <recommendedName>
        <fullName evidence="9">Serine/threonine transporter SstT</fullName>
    </recommendedName>
    <alternativeName>
        <fullName evidence="9">Na(+)/serine-threonine symporter</fullName>
    </alternativeName>
</protein>
<keyword evidence="5 9" id="KW-0769">Symport</keyword>
<accession>A0A5P9NK64</accession>
<dbReference type="PRINTS" id="PR00173">
    <property type="entry name" value="EDTRNSPORT"/>
</dbReference>
<dbReference type="GO" id="GO:0015826">
    <property type="term" value="P:threonine transport"/>
    <property type="evidence" value="ECO:0007669"/>
    <property type="project" value="InterPro"/>
</dbReference>
<keyword evidence="8 9" id="KW-0472">Membrane</keyword>
<dbReference type="NCBIfam" id="NF010151">
    <property type="entry name" value="PRK13628.1"/>
    <property type="match status" value="1"/>
</dbReference>
<feature type="transmembrane region" description="Helical" evidence="9">
    <location>
        <begin position="341"/>
        <end position="370"/>
    </location>
</feature>
<feature type="transmembrane region" description="Helical" evidence="9">
    <location>
        <begin position="134"/>
        <end position="154"/>
    </location>
</feature>
<evidence type="ECO:0000313" key="11">
    <source>
        <dbReference type="Proteomes" id="UP000326287"/>
    </source>
</evidence>
<dbReference type="RefSeq" id="WP_152661741.1">
    <property type="nucleotide sequence ID" value="NZ_CP036422.1"/>
</dbReference>
<dbReference type="EMBL" id="CP036422">
    <property type="protein sequence ID" value="QFU75634.1"/>
    <property type="molecule type" value="Genomic_DNA"/>
</dbReference>
<feature type="transmembrane region" description="Helical" evidence="9">
    <location>
        <begin position="73"/>
        <end position="94"/>
    </location>
</feature>
<evidence type="ECO:0000256" key="5">
    <source>
        <dbReference type="ARBA" id="ARBA00022847"/>
    </source>
</evidence>
<feature type="transmembrane region" description="Helical" evidence="9">
    <location>
        <begin position="206"/>
        <end position="232"/>
    </location>
</feature>
<gene>
    <name evidence="9 10" type="primary">sstT</name>
    <name evidence="10" type="ORF">EY643_08205</name>
</gene>
<dbReference type="InterPro" id="IPR036458">
    <property type="entry name" value="Na:dicarbo_symporter_sf"/>
</dbReference>
<dbReference type="Gene3D" id="1.10.3860.10">
    <property type="entry name" value="Sodium:dicarboxylate symporter"/>
    <property type="match status" value="1"/>
</dbReference>
<evidence type="ECO:0000256" key="9">
    <source>
        <dbReference type="HAMAP-Rule" id="MF_01582"/>
    </source>
</evidence>
<dbReference type="OrthoDB" id="9768885at2"/>